<protein>
    <submittedName>
        <fullName evidence="2">Uncharacterized protein</fullName>
    </submittedName>
</protein>
<feature type="transmembrane region" description="Helical" evidence="1">
    <location>
        <begin position="390"/>
        <end position="408"/>
    </location>
</feature>
<comment type="caution">
    <text evidence="2">The sequence shown here is derived from an EMBL/GenBank/DDBJ whole genome shotgun (WGS) entry which is preliminary data.</text>
</comment>
<proteinExistence type="predicted"/>
<name>A0A9X2EEQ3_9SPHN</name>
<dbReference type="EMBL" id="JAMSHT010000001">
    <property type="protein sequence ID" value="MCM8556633.1"/>
    <property type="molecule type" value="Genomic_DNA"/>
</dbReference>
<feature type="transmembrane region" description="Helical" evidence="1">
    <location>
        <begin position="91"/>
        <end position="110"/>
    </location>
</feature>
<keyword evidence="3" id="KW-1185">Reference proteome</keyword>
<organism evidence="2 3">
    <name type="scientific">Sphingomicrobium sediminis</name>
    <dbReference type="NCBI Taxonomy" id="2950949"/>
    <lineage>
        <taxon>Bacteria</taxon>
        <taxon>Pseudomonadati</taxon>
        <taxon>Pseudomonadota</taxon>
        <taxon>Alphaproteobacteria</taxon>
        <taxon>Sphingomonadales</taxon>
        <taxon>Sphingomonadaceae</taxon>
        <taxon>Sphingomicrobium</taxon>
    </lineage>
</organism>
<feature type="transmembrane region" description="Helical" evidence="1">
    <location>
        <begin position="60"/>
        <end position="79"/>
    </location>
</feature>
<feature type="transmembrane region" description="Helical" evidence="1">
    <location>
        <begin position="184"/>
        <end position="217"/>
    </location>
</feature>
<dbReference type="AlphaFoldDB" id="A0A9X2EEQ3"/>
<accession>A0A9X2EEQ3</accession>
<dbReference type="RefSeq" id="WP_252112006.1">
    <property type="nucleotide sequence ID" value="NZ_JAMSHT010000001.1"/>
</dbReference>
<keyword evidence="1" id="KW-0812">Transmembrane</keyword>
<sequence length="430" mass="48488">MTDAAHLRHPNATPTRRIALFLCLAYLPLFLAFGTDIPDLFSHLMVLSVTLTSLQTGRRASYDIAVDLSTIFVIVPPYFYDALAGQDRFGVIVAASYLFLHFFRSAVAKLMPETPVVTPAGGRIPPMLDIAYFLFLVISIVTVVFLGDQIGEKFGFSLPLFMAALLLERQLQFGLDRNGFYVRYGFYAATFLIFVAFFWTGFGRLMLGVFLVVPVLVANRYMDVWLRSWQVGMLSPFLLIAAHRSRFSEGGRLTEDSGTGHYLITWEMIETADWRVPRGWEAFFDQFVLLWLQWVPRAFWPDKPIGLGRSYVEDWMGRQNFSEGHSIATGLLGEQLWLLGPFLIFGFAIVFASILALRAIYQRLSPGLVCMAMIFDAYLTTYLWGGMASFGGRIGVALIPLIFFGFFVKRLFPVQAPPSSLPAQAKMTER</sequence>
<evidence type="ECO:0000256" key="1">
    <source>
        <dbReference type="SAM" id="Phobius"/>
    </source>
</evidence>
<reference evidence="2" key="1">
    <citation type="submission" date="2022-06" db="EMBL/GenBank/DDBJ databases">
        <title>Sphingomicrobium sedimins sp. nov., a marine bacterium isolated from tidal flat.</title>
        <authorList>
            <person name="Kim C.-H."/>
            <person name="Yoo Y."/>
            <person name="Kim J.-J."/>
        </authorList>
    </citation>
    <scope>NUCLEOTIDE SEQUENCE</scope>
    <source>
        <strain evidence="2">GRR-S6-50</strain>
    </source>
</reference>
<keyword evidence="1" id="KW-0472">Membrane</keyword>
<feature type="transmembrane region" description="Helical" evidence="1">
    <location>
        <begin position="364"/>
        <end position="384"/>
    </location>
</feature>
<keyword evidence="1" id="KW-1133">Transmembrane helix</keyword>
<feature type="transmembrane region" description="Helical" evidence="1">
    <location>
        <begin position="336"/>
        <end position="357"/>
    </location>
</feature>
<evidence type="ECO:0000313" key="3">
    <source>
        <dbReference type="Proteomes" id="UP001155128"/>
    </source>
</evidence>
<gene>
    <name evidence="2" type="ORF">NDO55_02205</name>
</gene>
<feature type="transmembrane region" description="Helical" evidence="1">
    <location>
        <begin position="130"/>
        <end position="147"/>
    </location>
</feature>
<evidence type="ECO:0000313" key="2">
    <source>
        <dbReference type="EMBL" id="MCM8556633.1"/>
    </source>
</evidence>
<dbReference type="Proteomes" id="UP001155128">
    <property type="component" value="Unassembled WGS sequence"/>
</dbReference>